<comment type="caution">
    <text evidence="1">The sequence shown here is derived from an EMBL/GenBank/DDBJ whole genome shotgun (WGS) entry which is preliminary data.</text>
</comment>
<name>A0ABD0RZ00_CIRMR</name>
<sequence length="62" mass="6996">NGDCFHGSEADRIKKNPPIQPKTVVPLNKTEVYATVLFTEFLKELAAYAQEHSILSHLPMEQ</sequence>
<evidence type="ECO:0000313" key="2">
    <source>
        <dbReference type="Proteomes" id="UP001529510"/>
    </source>
</evidence>
<dbReference type="Proteomes" id="UP001529510">
    <property type="component" value="Unassembled WGS sequence"/>
</dbReference>
<proteinExistence type="predicted"/>
<gene>
    <name evidence="1" type="ORF">M9458_001801</name>
</gene>
<feature type="non-terminal residue" evidence="1">
    <location>
        <position position="1"/>
    </location>
</feature>
<dbReference type="InterPro" id="IPR045668">
    <property type="entry name" value="FHIP_KELAA_motif"/>
</dbReference>
<dbReference type="AlphaFoldDB" id="A0ABD0RZ00"/>
<dbReference type="Pfam" id="PF19311">
    <property type="entry name" value="KELAA"/>
    <property type="match status" value="1"/>
</dbReference>
<organism evidence="1 2">
    <name type="scientific">Cirrhinus mrigala</name>
    <name type="common">Mrigala</name>
    <dbReference type="NCBI Taxonomy" id="683832"/>
    <lineage>
        <taxon>Eukaryota</taxon>
        <taxon>Metazoa</taxon>
        <taxon>Chordata</taxon>
        <taxon>Craniata</taxon>
        <taxon>Vertebrata</taxon>
        <taxon>Euteleostomi</taxon>
        <taxon>Actinopterygii</taxon>
        <taxon>Neopterygii</taxon>
        <taxon>Teleostei</taxon>
        <taxon>Ostariophysi</taxon>
        <taxon>Cypriniformes</taxon>
        <taxon>Cyprinidae</taxon>
        <taxon>Labeoninae</taxon>
        <taxon>Labeonini</taxon>
        <taxon>Cirrhinus</taxon>
    </lineage>
</organism>
<evidence type="ECO:0000313" key="1">
    <source>
        <dbReference type="EMBL" id="KAL0203783.1"/>
    </source>
</evidence>
<accession>A0ABD0RZ00</accession>
<keyword evidence="2" id="KW-1185">Reference proteome</keyword>
<reference evidence="1 2" key="1">
    <citation type="submission" date="2024-05" db="EMBL/GenBank/DDBJ databases">
        <title>Genome sequencing and assembly of Indian major carp, Cirrhinus mrigala (Hamilton, 1822).</title>
        <authorList>
            <person name="Mohindra V."/>
            <person name="Chowdhury L.M."/>
            <person name="Lal K."/>
            <person name="Jena J.K."/>
        </authorList>
    </citation>
    <scope>NUCLEOTIDE SEQUENCE [LARGE SCALE GENOMIC DNA]</scope>
    <source>
        <strain evidence="1">CM1030</strain>
        <tissue evidence="1">Blood</tissue>
    </source>
</reference>
<protein>
    <submittedName>
        <fullName evidence="1">Uncharacterized protein</fullName>
    </submittedName>
</protein>
<dbReference type="EMBL" id="JAMKFB020000001">
    <property type="protein sequence ID" value="KAL0203783.1"/>
    <property type="molecule type" value="Genomic_DNA"/>
</dbReference>